<evidence type="ECO:0000313" key="3">
    <source>
        <dbReference type="EMBL" id="CAD8515339.1"/>
    </source>
</evidence>
<proteinExistence type="predicted"/>
<organism evidence="3">
    <name type="scientific">Micromonas pusilla</name>
    <name type="common">Picoplanktonic green alga</name>
    <name type="synonym">Chromulina pusilla</name>
    <dbReference type="NCBI Taxonomy" id="38833"/>
    <lineage>
        <taxon>Eukaryota</taxon>
        <taxon>Viridiplantae</taxon>
        <taxon>Chlorophyta</taxon>
        <taxon>Mamiellophyceae</taxon>
        <taxon>Mamiellales</taxon>
        <taxon>Mamiellaceae</taxon>
        <taxon>Micromonas</taxon>
    </lineage>
</organism>
<dbReference type="GO" id="GO:0006325">
    <property type="term" value="P:chromatin organization"/>
    <property type="evidence" value="ECO:0007669"/>
    <property type="project" value="TreeGrafter"/>
</dbReference>
<reference evidence="3" key="1">
    <citation type="submission" date="2021-01" db="EMBL/GenBank/DDBJ databases">
        <authorList>
            <person name="Corre E."/>
            <person name="Pelletier E."/>
            <person name="Niang G."/>
            <person name="Scheremetjew M."/>
            <person name="Finn R."/>
            <person name="Kale V."/>
            <person name="Holt S."/>
            <person name="Cochrane G."/>
            <person name="Meng A."/>
            <person name="Brown T."/>
            <person name="Cohen L."/>
        </authorList>
    </citation>
    <scope>NUCLEOTIDE SEQUENCE</scope>
    <source>
        <strain evidence="3">CCMP1723</strain>
    </source>
</reference>
<dbReference type="InterPro" id="IPR048337">
    <property type="entry name" value="FAM50A/XAP5_C"/>
</dbReference>
<feature type="compositionally biased region" description="Acidic residues" evidence="1">
    <location>
        <begin position="102"/>
        <end position="112"/>
    </location>
</feature>
<accession>A0A7S0NIY0</accession>
<dbReference type="InterPro" id="IPR007005">
    <property type="entry name" value="XAP5"/>
</dbReference>
<dbReference type="AlphaFoldDB" id="A0A7S0NIY0"/>
<dbReference type="PANTHER" id="PTHR12722">
    <property type="entry name" value="XAP-5 PROTEIN-RELATED"/>
    <property type="match status" value="1"/>
</dbReference>
<gene>
    <name evidence="3" type="ORF">MCOM1403_LOCUS2764</name>
</gene>
<feature type="compositionally biased region" description="Basic and acidic residues" evidence="1">
    <location>
        <begin position="63"/>
        <end position="84"/>
    </location>
</feature>
<feature type="compositionally biased region" description="Basic and acidic residues" evidence="1">
    <location>
        <begin position="115"/>
        <end position="126"/>
    </location>
</feature>
<dbReference type="EMBL" id="HBEQ01003579">
    <property type="protein sequence ID" value="CAD8515339.1"/>
    <property type="molecule type" value="Transcribed_RNA"/>
</dbReference>
<dbReference type="PANTHER" id="PTHR12722:SF0">
    <property type="entry name" value="PROTEIN FAM50A"/>
    <property type="match status" value="1"/>
</dbReference>
<name>A0A7S0NIY0_MICPS</name>
<evidence type="ECO:0000256" key="1">
    <source>
        <dbReference type="SAM" id="MobiDB-lite"/>
    </source>
</evidence>
<feature type="domain" description="FAM50A/XAP5 C-terminal" evidence="2">
    <location>
        <begin position="174"/>
        <end position="331"/>
    </location>
</feature>
<dbReference type="GO" id="GO:0005634">
    <property type="term" value="C:nucleus"/>
    <property type="evidence" value="ECO:0007669"/>
    <property type="project" value="InterPro"/>
</dbReference>
<dbReference type="Pfam" id="PF04921">
    <property type="entry name" value="XAP5"/>
    <property type="match status" value="1"/>
</dbReference>
<sequence>MAPFETSMGEDFQRGDIAKTKTQVGFKAAVSTRAEELFKERTIGLKTKEEFAGTKSAIEADLNEEKERAKREADESEVRRLDDRRKKKKKKASAAAAKLSFADDEEVEDENEGGGSKEGDAKDGSRFGKLGKNPAVKTDFLPDRDRELEDAKEAIRLKEEYRAAMKTKLESSFDLHFLYWQSRGKLGQDVRKIKCVMSVKYGDSVADLLNRFRDDNHREYPELAHLTGEQCMFAKEGLILPGHHTWFELINTGCVVQDKDVFKDLDSPKFVTDKDKANERKAGIEVKESLKLYSYLDAGCVMDRKWFDRNSKTFPMCKWEVYNPRKDYRTAFVGDAGPAVVNTEHIS</sequence>
<feature type="region of interest" description="Disordered" evidence="1">
    <location>
        <begin position="49"/>
        <end position="143"/>
    </location>
</feature>
<evidence type="ECO:0000259" key="2">
    <source>
        <dbReference type="Pfam" id="PF04921"/>
    </source>
</evidence>
<protein>
    <recommendedName>
        <fullName evidence="2">FAM50A/XAP5 C-terminal domain-containing protein</fullName>
    </recommendedName>
</protein>